<feature type="compositionally biased region" description="Basic and acidic residues" evidence="1">
    <location>
        <begin position="318"/>
        <end position="334"/>
    </location>
</feature>
<accession>A0ABP9N6I9</accession>
<dbReference type="SUPFAM" id="SSF56219">
    <property type="entry name" value="DNase I-like"/>
    <property type="match status" value="1"/>
</dbReference>
<keyword evidence="3" id="KW-0255">Endonuclease</keyword>
<gene>
    <name evidence="3" type="ORF">GCM10023320_00520</name>
</gene>
<sequence>MAQYVFATVNGEWMNDWFTPDSADGVAWRPTFTRDGVECDTERAAGLLAALIADLGADVVALEEAPSRGAELALFLDTHLAGRYRFLMGDSGGSQKLALLVKPTIEAELVPPAGLADLIEPWLADVDGDAVVNEYEFTRDPLVCRLAFDGRPLTVVVAHLKSNFINRGEQMWRDPARRLEFVRSALQNRRRIANEGMRMRQYLDARLDEDPDAAIVVLGDFNDGPGRDLFEQQYLAHNVTDLLVGSSYRPETLFDHALVDVPADLRYSAVFDDFVTDEPQKRILLDHIILSPGMASSAGVRRVPGSGRIEHEAWAAHRTGDGERRDGRATDHRPATVAVET</sequence>
<dbReference type="InterPro" id="IPR036691">
    <property type="entry name" value="Endo/exonu/phosph_ase_sf"/>
</dbReference>
<evidence type="ECO:0000313" key="4">
    <source>
        <dbReference type="Proteomes" id="UP001500804"/>
    </source>
</evidence>
<evidence type="ECO:0000313" key="3">
    <source>
        <dbReference type="EMBL" id="GAA5109707.1"/>
    </source>
</evidence>
<dbReference type="Gene3D" id="3.60.10.10">
    <property type="entry name" value="Endonuclease/exonuclease/phosphatase"/>
    <property type="match status" value="1"/>
</dbReference>
<dbReference type="PANTHER" id="PTHR42834">
    <property type="entry name" value="ENDONUCLEASE/EXONUCLEASE/PHOSPHATASE FAMILY PROTEIN (AFU_ORTHOLOGUE AFUA_3G09210)"/>
    <property type="match status" value="1"/>
</dbReference>
<organism evidence="3 4">
    <name type="scientific">Pseudonocardia adelaidensis</name>
    <dbReference type="NCBI Taxonomy" id="648754"/>
    <lineage>
        <taxon>Bacteria</taxon>
        <taxon>Bacillati</taxon>
        <taxon>Actinomycetota</taxon>
        <taxon>Actinomycetes</taxon>
        <taxon>Pseudonocardiales</taxon>
        <taxon>Pseudonocardiaceae</taxon>
        <taxon>Pseudonocardia</taxon>
    </lineage>
</organism>
<keyword evidence="4" id="KW-1185">Reference proteome</keyword>
<proteinExistence type="predicted"/>
<comment type="caution">
    <text evidence="3">The sequence shown here is derived from an EMBL/GenBank/DDBJ whole genome shotgun (WGS) entry which is preliminary data.</text>
</comment>
<dbReference type="EMBL" id="BAABJO010000001">
    <property type="protein sequence ID" value="GAA5109707.1"/>
    <property type="molecule type" value="Genomic_DNA"/>
</dbReference>
<reference evidence="4" key="1">
    <citation type="journal article" date="2019" name="Int. J. Syst. Evol. Microbiol.">
        <title>The Global Catalogue of Microorganisms (GCM) 10K type strain sequencing project: providing services to taxonomists for standard genome sequencing and annotation.</title>
        <authorList>
            <consortium name="The Broad Institute Genomics Platform"/>
            <consortium name="The Broad Institute Genome Sequencing Center for Infectious Disease"/>
            <person name="Wu L."/>
            <person name="Ma J."/>
        </authorList>
    </citation>
    <scope>NUCLEOTIDE SEQUENCE [LARGE SCALE GENOMIC DNA]</scope>
    <source>
        <strain evidence="4">JCM 18302</strain>
    </source>
</reference>
<dbReference type="GO" id="GO:0004519">
    <property type="term" value="F:endonuclease activity"/>
    <property type="evidence" value="ECO:0007669"/>
    <property type="project" value="UniProtKB-KW"/>
</dbReference>
<name>A0ABP9N6I9_9PSEU</name>
<dbReference type="PANTHER" id="PTHR42834:SF1">
    <property type="entry name" value="ENDONUCLEASE_EXONUCLEASE_PHOSPHATASE FAMILY PROTEIN (AFU_ORTHOLOGUE AFUA_3G09210)"/>
    <property type="match status" value="1"/>
</dbReference>
<evidence type="ECO:0000259" key="2">
    <source>
        <dbReference type="Pfam" id="PF03372"/>
    </source>
</evidence>
<feature type="domain" description="Endonuclease/exonuclease/phosphatase" evidence="2">
    <location>
        <begin position="47"/>
        <end position="332"/>
    </location>
</feature>
<evidence type="ECO:0000256" key="1">
    <source>
        <dbReference type="SAM" id="MobiDB-lite"/>
    </source>
</evidence>
<protein>
    <submittedName>
        <fullName evidence="3">Endonuclease/exonuclease/phosphatase family protein</fullName>
    </submittedName>
</protein>
<dbReference type="Pfam" id="PF03372">
    <property type="entry name" value="Exo_endo_phos"/>
    <property type="match status" value="1"/>
</dbReference>
<dbReference type="InterPro" id="IPR005135">
    <property type="entry name" value="Endo/exonuclease/phosphatase"/>
</dbReference>
<feature type="region of interest" description="Disordered" evidence="1">
    <location>
        <begin position="318"/>
        <end position="341"/>
    </location>
</feature>
<keyword evidence="3" id="KW-0540">Nuclease</keyword>
<dbReference type="RefSeq" id="WP_345602377.1">
    <property type="nucleotide sequence ID" value="NZ_BAABJO010000001.1"/>
</dbReference>
<keyword evidence="3" id="KW-0378">Hydrolase</keyword>
<dbReference type="Proteomes" id="UP001500804">
    <property type="component" value="Unassembled WGS sequence"/>
</dbReference>